<evidence type="ECO:0000313" key="2">
    <source>
        <dbReference type="Proteomes" id="UP000230750"/>
    </source>
</evidence>
<protein>
    <recommendedName>
        <fullName evidence="3">Calx-beta domain-containing protein</fullName>
    </recommendedName>
</protein>
<keyword evidence="2" id="KW-1185">Reference proteome</keyword>
<accession>A0A2G8JXA1</accession>
<dbReference type="InterPro" id="IPR038081">
    <property type="entry name" value="CalX-like_sf"/>
</dbReference>
<dbReference type="SUPFAM" id="SSF141072">
    <property type="entry name" value="CalX-like"/>
    <property type="match status" value="1"/>
</dbReference>
<gene>
    <name evidence="1" type="ORF">BSL78_22795</name>
</gene>
<reference evidence="1 2" key="1">
    <citation type="journal article" date="2017" name="PLoS Biol.">
        <title>The sea cucumber genome provides insights into morphological evolution and visceral regeneration.</title>
        <authorList>
            <person name="Zhang X."/>
            <person name="Sun L."/>
            <person name="Yuan J."/>
            <person name="Sun Y."/>
            <person name="Gao Y."/>
            <person name="Zhang L."/>
            <person name="Li S."/>
            <person name="Dai H."/>
            <person name="Hamel J.F."/>
            <person name="Liu C."/>
            <person name="Yu Y."/>
            <person name="Liu S."/>
            <person name="Lin W."/>
            <person name="Guo K."/>
            <person name="Jin S."/>
            <person name="Xu P."/>
            <person name="Storey K.B."/>
            <person name="Huan P."/>
            <person name="Zhang T."/>
            <person name="Zhou Y."/>
            <person name="Zhang J."/>
            <person name="Lin C."/>
            <person name="Li X."/>
            <person name="Xing L."/>
            <person name="Huo D."/>
            <person name="Sun M."/>
            <person name="Wang L."/>
            <person name="Mercier A."/>
            <person name="Li F."/>
            <person name="Yang H."/>
            <person name="Xiang J."/>
        </authorList>
    </citation>
    <scope>NUCLEOTIDE SEQUENCE [LARGE SCALE GENOMIC DNA]</scope>
    <source>
        <strain evidence="1">Shaxun</strain>
        <tissue evidence="1">Muscle</tissue>
    </source>
</reference>
<sequence length="399" mass="43010">MIHFVHSYLIPPSAVNVEVQVITGTVTEGVNTVFTLQAMTDVPVLESAIITFQLEPSTTAVDGFDFASLGTFSCTITFNTDTCTVDIPIINDALTEPGGPELVVVSVASVIGQPAITPGVSATVQIIDEPADAGLVQAVFDRSIYKVNEGDVATTVSLTVAFIDGDGMPTPIEDTGTINLIYPQESTLDTAIHLGDYTQINTISVTASVSGIATTTVVQTITILANTDGTGMQVEESVESFRVNMNDFTGAVRTEVSSVQASSTVLIYDDDFVDFVTVINQPRLRKKGYQTLQFYAVNTEPSWQLQLSKNDRRLQLPVSVNPLTIDGSPYGYHLSIDRPRRLPARRFGTYTFTYDSGTRVRTVNAHVNPKSGNMGGFIQPGGTTPNANTTIYMSFHIML</sequence>
<organism evidence="1 2">
    <name type="scientific">Stichopus japonicus</name>
    <name type="common">Sea cucumber</name>
    <dbReference type="NCBI Taxonomy" id="307972"/>
    <lineage>
        <taxon>Eukaryota</taxon>
        <taxon>Metazoa</taxon>
        <taxon>Echinodermata</taxon>
        <taxon>Eleutherozoa</taxon>
        <taxon>Echinozoa</taxon>
        <taxon>Holothuroidea</taxon>
        <taxon>Aspidochirotacea</taxon>
        <taxon>Aspidochirotida</taxon>
        <taxon>Stichopodidae</taxon>
        <taxon>Apostichopus</taxon>
    </lineage>
</organism>
<dbReference type="EMBL" id="MRZV01001131">
    <property type="protein sequence ID" value="PIK40368.1"/>
    <property type="molecule type" value="Genomic_DNA"/>
</dbReference>
<evidence type="ECO:0008006" key="3">
    <source>
        <dbReference type="Google" id="ProtNLM"/>
    </source>
</evidence>
<dbReference type="Proteomes" id="UP000230750">
    <property type="component" value="Unassembled WGS sequence"/>
</dbReference>
<comment type="caution">
    <text evidence="1">The sequence shown here is derived from an EMBL/GenBank/DDBJ whole genome shotgun (WGS) entry which is preliminary data.</text>
</comment>
<dbReference type="AlphaFoldDB" id="A0A2G8JXA1"/>
<proteinExistence type="predicted"/>
<evidence type="ECO:0000313" key="1">
    <source>
        <dbReference type="EMBL" id="PIK40368.1"/>
    </source>
</evidence>
<name>A0A2G8JXA1_STIJA</name>